<keyword evidence="2" id="KW-1185">Reference proteome</keyword>
<comment type="caution">
    <text evidence="1">The sequence shown here is derived from an EMBL/GenBank/DDBJ whole genome shotgun (WGS) entry which is preliminary data.</text>
</comment>
<reference evidence="1 2" key="1">
    <citation type="submission" date="2021-07" db="EMBL/GenBank/DDBJ databases">
        <title>Shewanella sp. nov, isolated from SCS.</title>
        <authorList>
            <person name="Cao W.R."/>
        </authorList>
    </citation>
    <scope>NUCLEOTIDE SEQUENCE [LARGE SCALE GENOMIC DNA]</scope>
    <source>
        <strain evidence="1 2">NR704-98</strain>
    </source>
</reference>
<proteinExistence type="predicted"/>
<sequence>MTLSNYGFIVLAKEYQPTQNSSVIENKYFKTQVVGVSTVEQAITVCRELIEEGVQVIELCGGFGEENASKIINSLDSQTPIGFVGFSVSETQKLTKLLS</sequence>
<gene>
    <name evidence="1" type="ORF">K0625_11555</name>
</gene>
<protein>
    <submittedName>
        <fullName evidence="1">Uncharacterized protein</fullName>
    </submittedName>
</protein>
<evidence type="ECO:0000313" key="1">
    <source>
        <dbReference type="EMBL" id="MBW8184311.1"/>
    </source>
</evidence>
<accession>A0ABS7E3P4</accession>
<dbReference type="EMBL" id="JAHZST010000007">
    <property type="protein sequence ID" value="MBW8184311.1"/>
    <property type="molecule type" value="Genomic_DNA"/>
</dbReference>
<dbReference type="Proteomes" id="UP001195963">
    <property type="component" value="Unassembled WGS sequence"/>
</dbReference>
<evidence type="ECO:0000313" key="2">
    <source>
        <dbReference type="Proteomes" id="UP001195963"/>
    </source>
</evidence>
<name>A0ABS7E3P4_9GAMM</name>
<organism evidence="1 2">
    <name type="scientific">Shewanella nanhaiensis</name>
    <dbReference type="NCBI Taxonomy" id="2864872"/>
    <lineage>
        <taxon>Bacteria</taxon>
        <taxon>Pseudomonadati</taxon>
        <taxon>Pseudomonadota</taxon>
        <taxon>Gammaproteobacteria</taxon>
        <taxon>Alteromonadales</taxon>
        <taxon>Shewanellaceae</taxon>
        <taxon>Shewanella</taxon>
    </lineage>
</organism>
<dbReference type="InterPro" id="IPR045441">
    <property type="entry name" value="DUF6506"/>
</dbReference>
<dbReference type="RefSeq" id="WP_220109838.1">
    <property type="nucleotide sequence ID" value="NZ_JAHZST010000007.1"/>
</dbReference>
<dbReference type="Pfam" id="PF20116">
    <property type="entry name" value="DUF6506"/>
    <property type="match status" value="1"/>
</dbReference>